<dbReference type="InterPro" id="IPR000195">
    <property type="entry name" value="Rab-GAP-TBC_dom"/>
</dbReference>
<dbReference type="InterPro" id="IPR035969">
    <property type="entry name" value="Rab-GAP_TBC_sf"/>
</dbReference>
<evidence type="ECO:0000313" key="2">
    <source>
        <dbReference type="EnsemblMetazoa" id="MESCA010835-PA"/>
    </source>
</evidence>
<evidence type="ECO:0000313" key="3">
    <source>
        <dbReference type="Proteomes" id="UP000015102"/>
    </source>
</evidence>
<reference evidence="2" key="2">
    <citation type="submission" date="2015-06" db="UniProtKB">
        <authorList>
            <consortium name="EnsemblMetazoa"/>
        </authorList>
    </citation>
    <scope>IDENTIFICATION</scope>
</reference>
<reference evidence="3" key="1">
    <citation type="submission" date="2013-02" db="EMBL/GenBank/DDBJ databases">
        <authorList>
            <person name="Hughes D."/>
        </authorList>
    </citation>
    <scope>NUCLEOTIDE SEQUENCE</scope>
    <source>
        <strain>Durham</strain>
        <strain evidence="3">NC isolate 2 -- Noor lab</strain>
    </source>
</reference>
<dbReference type="InterPro" id="IPR042507">
    <property type="entry name" value="TBC1D19"/>
</dbReference>
<dbReference type="PANTHER" id="PTHR16110:SF1">
    <property type="entry name" value="TBC1 DOMAIN FAMILY MEMBER 19"/>
    <property type="match status" value="1"/>
</dbReference>
<protein>
    <recommendedName>
        <fullName evidence="1">Rab-GAP TBC domain-containing protein</fullName>
    </recommendedName>
</protein>
<dbReference type="PROSITE" id="PS50086">
    <property type="entry name" value="TBC_RABGAP"/>
    <property type="match status" value="1"/>
</dbReference>
<dbReference type="SMART" id="SM00164">
    <property type="entry name" value="TBC"/>
    <property type="match status" value="1"/>
</dbReference>
<dbReference type="AlphaFoldDB" id="T1H3K7"/>
<dbReference type="Proteomes" id="UP000015102">
    <property type="component" value="Unassembled WGS sequence"/>
</dbReference>
<feature type="domain" description="Rab-GAP TBC" evidence="1">
    <location>
        <begin position="154"/>
        <end position="361"/>
    </location>
</feature>
<dbReference type="SUPFAM" id="SSF47923">
    <property type="entry name" value="Ypt/Rab-GAP domain of gyp1p"/>
    <property type="match status" value="1"/>
</dbReference>
<dbReference type="OMA" id="VFKWIMR"/>
<dbReference type="PANTHER" id="PTHR16110">
    <property type="entry name" value="TBC1 DOMAIN FAMILY MEMBER 19"/>
    <property type="match status" value="1"/>
</dbReference>
<keyword evidence="3" id="KW-1185">Reference proteome</keyword>
<accession>T1H3K7</accession>
<dbReference type="EMBL" id="CAQQ02380420">
    <property type="status" value="NOT_ANNOTATED_CDS"/>
    <property type="molecule type" value="Genomic_DNA"/>
</dbReference>
<dbReference type="EnsemblMetazoa" id="MESCA010835-RA">
    <property type="protein sequence ID" value="MESCA010835-PA"/>
    <property type="gene ID" value="MESCA010835"/>
</dbReference>
<dbReference type="STRING" id="36166.T1H3K7"/>
<dbReference type="Pfam" id="PF00566">
    <property type="entry name" value="RabGAP-TBC"/>
    <property type="match status" value="1"/>
</dbReference>
<dbReference type="HOGENOM" id="CLU_037252_1_0_1"/>
<proteinExistence type="predicted"/>
<evidence type="ECO:0000259" key="1">
    <source>
        <dbReference type="PROSITE" id="PS50086"/>
    </source>
</evidence>
<dbReference type="Gene3D" id="1.10.472.80">
    <property type="entry name" value="Ypt/Rab-GAP domain of gyp1p, domain 3"/>
    <property type="match status" value="1"/>
</dbReference>
<name>T1H3K7_MEGSC</name>
<organism evidence="2 3">
    <name type="scientific">Megaselia scalaris</name>
    <name type="common">Humpbacked fly</name>
    <name type="synonym">Phora scalaris</name>
    <dbReference type="NCBI Taxonomy" id="36166"/>
    <lineage>
        <taxon>Eukaryota</taxon>
        <taxon>Metazoa</taxon>
        <taxon>Ecdysozoa</taxon>
        <taxon>Arthropoda</taxon>
        <taxon>Hexapoda</taxon>
        <taxon>Insecta</taxon>
        <taxon>Pterygota</taxon>
        <taxon>Neoptera</taxon>
        <taxon>Endopterygota</taxon>
        <taxon>Diptera</taxon>
        <taxon>Brachycera</taxon>
        <taxon>Muscomorpha</taxon>
        <taxon>Platypezoidea</taxon>
        <taxon>Phoridae</taxon>
        <taxon>Megaseliini</taxon>
        <taxon>Megaselia</taxon>
    </lineage>
</organism>
<sequence length="413" mass="47982">MNKSDPLAYLRRAGVQWDRRVRKSLNSMCNELKMPLQGQMRLPSDKEELQSKWDELSNYAVDLSSYRPVYAPKDLLDVLLSLKGPAKGDNGENIPKWEFSHIQLPVKNLMDLRNHYNDLLRSDNTSSLAISTQRQLILQYKHSPLCQSILKKGNTPPIYRGEIWAYVLGSHLNFNESEHWEKLKNHVLNTDHIVDKLIFKDVQLTASNDDQYFVFEDVLYQVMLCFSRDTEINDMIQFEMYPVKGKSYEGPPSGVVPFHGFVSPFCYLYDSPKMLYFSLRAFYIRYCHRLTTINTHPQGIVSLCLLFEKLLQTHEPELWSHFRELEIQPIRVVFKWLMRAFSGHLPPDQLLILWDLVLGFDSLEILPLFAIIIISFRKDSLLQVTSLDCIEAILADLSSIKVLPLIQLALSRD</sequence>